<gene>
    <name evidence="3" type="ORF">HG933_04045</name>
</gene>
<dbReference type="CDD" id="cd06471">
    <property type="entry name" value="ACD_LpsHSP_like"/>
    <property type="match status" value="1"/>
</dbReference>
<dbReference type="InterPro" id="IPR008978">
    <property type="entry name" value="HSP20-like_chaperone"/>
</dbReference>
<evidence type="ECO:0000256" key="2">
    <source>
        <dbReference type="RuleBase" id="RU003616"/>
    </source>
</evidence>
<evidence type="ECO:0000313" key="4">
    <source>
        <dbReference type="Proteomes" id="UP000536773"/>
    </source>
</evidence>
<reference evidence="3 4" key="1">
    <citation type="submission" date="2020-04" db="EMBL/GenBank/DDBJ databases">
        <authorList>
            <person name="Hitch T.C.A."/>
            <person name="Wylensek D."/>
            <person name="Clavel T."/>
        </authorList>
    </citation>
    <scope>NUCLEOTIDE SEQUENCE [LARGE SCALE GENOMIC DNA]</scope>
    <source>
        <strain evidence="3 4">WCA-386-APC-2A</strain>
    </source>
</reference>
<dbReference type="SUPFAM" id="SSF49764">
    <property type="entry name" value="HSP20-like chaperones"/>
    <property type="match status" value="1"/>
</dbReference>
<evidence type="ECO:0000256" key="1">
    <source>
        <dbReference type="PROSITE-ProRule" id="PRU00285"/>
    </source>
</evidence>
<proteinExistence type="inferred from homology"/>
<dbReference type="AlphaFoldDB" id="A0A1M6PFZ8"/>
<sequence length="146" mass="16832">MMKGLFPVVTNSDFVFPDTIFDNFFNGFENPTEANYRVPQVDIEDTDKAYILTTDLPGVAKEDINVSYKDDVLTLTAKHEEKKDEKDDKKKYIRKERSSHTFCRQFTVRNIQKDGIQAAFKDGVLTITLPKEDPKKVAEAHRIEVK</sequence>
<comment type="similarity">
    <text evidence="1 2">Belongs to the small heat shock protein (HSP20) family.</text>
</comment>
<evidence type="ECO:0000313" key="3">
    <source>
        <dbReference type="EMBL" id="NMK38562.1"/>
    </source>
</evidence>
<dbReference type="Proteomes" id="UP000536773">
    <property type="component" value="Unassembled WGS sequence"/>
</dbReference>
<organism evidence="3 4">
    <name type="scientific">Megasphaera elsdenii</name>
    <dbReference type="NCBI Taxonomy" id="907"/>
    <lineage>
        <taxon>Bacteria</taxon>
        <taxon>Bacillati</taxon>
        <taxon>Bacillota</taxon>
        <taxon>Negativicutes</taxon>
        <taxon>Veillonellales</taxon>
        <taxon>Veillonellaceae</taxon>
        <taxon>Megasphaera</taxon>
    </lineage>
</organism>
<dbReference type="Gene3D" id="2.60.40.790">
    <property type="match status" value="1"/>
</dbReference>
<dbReference type="GeneID" id="97491709"/>
<dbReference type="EMBL" id="JABBJH010000004">
    <property type="protein sequence ID" value="NMK38562.1"/>
    <property type="molecule type" value="Genomic_DNA"/>
</dbReference>
<dbReference type="InterPro" id="IPR002068">
    <property type="entry name" value="A-crystallin/Hsp20_dom"/>
</dbReference>
<dbReference type="RefSeq" id="WP_014015714.1">
    <property type="nucleotide sequence ID" value="NZ_AP031433.1"/>
</dbReference>
<protein>
    <submittedName>
        <fullName evidence="3">Hsp20/alpha crystallin family protein</fullName>
    </submittedName>
</protein>
<name>A0A1M6PFZ8_MEGEL</name>
<dbReference type="PROSITE" id="PS01031">
    <property type="entry name" value="SHSP"/>
    <property type="match status" value="1"/>
</dbReference>
<accession>A0A1M6PFZ8</accession>
<dbReference type="Pfam" id="PF00011">
    <property type="entry name" value="HSP20"/>
    <property type="match status" value="1"/>
</dbReference>
<comment type="caution">
    <text evidence="3">The sequence shown here is derived from an EMBL/GenBank/DDBJ whole genome shotgun (WGS) entry which is preliminary data.</text>
</comment>
<dbReference type="PANTHER" id="PTHR11527">
    <property type="entry name" value="HEAT-SHOCK PROTEIN 20 FAMILY MEMBER"/>
    <property type="match status" value="1"/>
</dbReference>
<dbReference type="InterPro" id="IPR031107">
    <property type="entry name" value="Small_HSP"/>
</dbReference>